<feature type="region of interest" description="Disordered" evidence="1">
    <location>
        <begin position="58"/>
        <end position="80"/>
    </location>
</feature>
<dbReference type="KEGG" id="ffu:CLAFUR5_11132"/>
<gene>
    <name evidence="2" type="ORF">CLAFUR5_11132</name>
</gene>
<name>A0A9Q8PET5_PASFU</name>
<dbReference type="AlphaFoldDB" id="A0A9Q8PET5"/>
<evidence type="ECO:0000313" key="3">
    <source>
        <dbReference type="Proteomes" id="UP000756132"/>
    </source>
</evidence>
<sequence length="335" mass="37800">MQANIDSDPIFQEMNHSHLSAQTPIYYTPRIMREEYVATPGAPGAKLATPDYFFDDSATPSYAHRQDSGQASPPYFCESPRIHESDEALPQGAPDADHEMADSGPFGCETPGAYEQEQLEAVADVAAGTNNHPAEDLRDSRVDIPLQEEEPKDVSNLKPIVLKTFQVKKKKKSKVTDPEADITCTVEVITWSWFMNLPLEVRNRIYGYYFFPEGKDWAPRPNFRGKSKWRVKIPALLQSDPYIRKEAISIYYSELKVSGKTATDLVPWLKSIDPKARGALSDITIQYDDKDADNLPDAVVRTRFTDRCCKTLEQADVRVKRAAFTRIYLGEGGWL</sequence>
<dbReference type="RefSeq" id="XP_047765514.1">
    <property type="nucleotide sequence ID" value="XM_047910280.1"/>
</dbReference>
<dbReference type="OrthoDB" id="62952at2759"/>
<dbReference type="Proteomes" id="UP000756132">
    <property type="component" value="Chromosome 8"/>
</dbReference>
<proteinExistence type="predicted"/>
<dbReference type="GeneID" id="71991010"/>
<accession>A0A9Q8PET5</accession>
<reference evidence="2" key="2">
    <citation type="journal article" date="2022" name="Microb. Genom.">
        <title>A chromosome-scale genome assembly of the tomato pathogen Cladosporium fulvum reveals a compartmentalized genome architecture and the presence of a dispensable chromosome.</title>
        <authorList>
            <person name="Zaccaron A.Z."/>
            <person name="Chen L.H."/>
            <person name="Samaras A."/>
            <person name="Stergiopoulos I."/>
        </authorList>
    </citation>
    <scope>NUCLEOTIDE SEQUENCE</scope>
    <source>
        <strain evidence="2">Race5_Kim</strain>
    </source>
</reference>
<dbReference type="EMBL" id="CP090170">
    <property type="protein sequence ID" value="UJO21148.1"/>
    <property type="molecule type" value="Genomic_DNA"/>
</dbReference>
<protein>
    <submittedName>
        <fullName evidence="2">Uncharacterized protein</fullName>
    </submittedName>
</protein>
<organism evidence="2 3">
    <name type="scientific">Passalora fulva</name>
    <name type="common">Tomato leaf mold</name>
    <name type="synonym">Cladosporium fulvum</name>
    <dbReference type="NCBI Taxonomy" id="5499"/>
    <lineage>
        <taxon>Eukaryota</taxon>
        <taxon>Fungi</taxon>
        <taxon>Dikarya</taxon>
        <taxon>Ascomycota</taxon>
        <taxon>Pezizomycotina</taxon>
        <taxon>Dothideomycetes</taxon>
        <taxon>Dothideomycetidae</taxon>
        <taxon>Mycosphaerellales</taxon>
        <taxon>Mycosphaerellaceae</taxon>
        <taxon>Fulvia</taxon>
    </lineage>
</organism>
<evidence type="ECO:0000256" key="1">
    <source>
        <dbReference type="SAM" id="MobiDB-lite"/>
    </source>
</evidence>
<reference evidence="2" key="1">
    <citation type="submission" date="2021-12" db="EMBL/GenBank/DDBJ databases">
        <authorList>
            <person name="Zaccaron A."/>
            <person name="Stergiopoulos I."/>
        </authorList>
    </citation>
    <scope>NUCLEOTIDE SEQUENCE</scope>
    <source>
        <strain evidence="2">Race5_Kim</strain>
    </source>
</reference>
<keyword evidence="3" id="KW-1185">Reference proteome</keyword>
<evidence type="ECO:0000313" key="2">
    <source>
        <dbReference type="EMBL" id="UJO21148.1"/>
    </source>
</evidence>